<proteinExistence type="predicted"/>
<dbReference type="AlphaFoldDB" id="A0AA94JCQ8"/>
<evidence type="ECO:0000313" key="3">
    <source>
        <dbReference type="Proteomes" id="UP000286680"/>
    </source>
</evidence>
<sequence>MLKFTRWYNYEHKHSQLNFVTPHQRHTSQDKAILAQRKRGMEAAKAANPSRWGKRDVRNCEPVGPTTLNPEKKPVKQEEKQAA</sequence>
<evidence type="ECO:0000256" key="1">
    <source>
        <dbReference type="SAM" id="MobiDB-lite"/>
    </source>
</evidence>
<organism evidence="2 3">
    <name type="scientific">Idiomarina aquatica</name>
    <dbReference type="NCBI Taxonomy" id="1327752"/>
    <lineage>
        <taxon>Bacteria</taxon>
        <taxon>Pseudomonadati</taxon>
        <taxon>Pseudomonadota</taxon>
        <taxon>Gammaproteobacteria</taxon>
        <taxon>Alteromonadales</taxon>
        <taxon>Idiomarinaceae</taxon>
        <taxon>Idiomarina</taxon>
    </lineage>
</organism>
<protein>
    <recommendedName>
        <fullName evidence="4">Integrase-like protein</fullName>
    </recommendedName>
</protein>
<evidence type="ECO:0000313" key="2">
    <source>
        <dbReference type="EMBL" id="RUO43192.1"/>
    </source>
</evidence>
<evidence type="ECO:0008006" key="4">
    <source>
        <dbReference type="Google" id="ProtNLM"/>
    </source>
</evidence>
<dbReference type="EMBL" id="PIPS01000002">
    <property type="protein sequence ID" value="RUO43192.1"/>
    <property type="molecule type" value="Genomic_DNA"/>
</dbReference>
<feature type="region of interest" description="Disordered" evidence="1">
    <location>
        <begin position="39"/>
        <end position="83"/>
    </location>
</feature>
<keyword evidence="3" id="KW-1185">Reference proteome</keyword>
<reference evidence="3" key="1">
    <citation type="journal article" date="2018" name="Front. Microbiol.">
        <title>Genome-Based Analysis Reveals the Taxonomy and Diversity of the Family Idiomarinaceae.</title>
        <authorList>
            <person name="Liu Y."/>
            <person name="Lai Q."/>
            <person name="Shao Z."/>
        </authorList>
    </citation>
    <scope>NUCLEOTIDE SEQUENCE [LARGE SCALE GENOMIC DNA]</scope>
    <source>
        <strain evidence="3">SN-14</strain>
    </source>
</reference>
<comment type="caution">
    <text evidence="2">The sequence shown here is derived from an EMBL/GenBank/DDBJ whole genome shotgun (WGS) entry which is preliminary data.</text>
</comment>
<dbReference type="Proteomes" id="UP000286680">
    <property type="component" value="Unassembled WGS sequence"/>
</dbReference>
<gene>
    <name evidence="2" type="ORF">CWE23_07480</name>
</gene>
<feature type="compositionally biased region" description="Basic and acidic residues" evidence="1">
    <location>
        <begin position="70"/>
        <end position="83"/>
    </location>
</feature>
<accession>A0AA94JCQ8</accession>
<name>A0AA94JCQ8_9GAMM</name>